<evidence type="ECO:0000256" key="2">
    <source>
        <dbReference type="ARBA" id="ARBA00007193"/>
    </source>
</evidence>
<evidence type="ECO:0000256" key="8">
    <source>
        <dbReference type="ARBA" id="ARBA00023065"/>
    </source>
</evidence>
<feature type="transmembrane region" description="Helical" evidence="13">
    <location>
        <begin position="556"/>
        <end position="578"/>
    </location>
</feature>
<protein>
    <submittedName>
        <fullName evidence="14">Pickpocket protein 28-like</fullName>
    </submittedName>
</protein>
<evidence type="ECO:0000256" key="5">
    <source>
        <dbReference type="ARBA" id="ARBA00022692"/>
    </source>
</evidence>
<evidence type="ECO:0000256" key="13">
    <source>
        <dbReference type="SAM" id="Phobius"/>
    </source>
</evidence>
<comment type="subcellular location">
    <subcellularLocation>
        <location evidence="1">Membrane</location>
        <topology evidence="1">Multi-pass membrane protein</topology>
    </subcellularLocation>
</comment>
<dbReference type="Pfam" id="PF00858">
    <property type="entry name" value="ASC"/>
    <property type="match status" value="1"/>
</dbReference>
<dbReference type="GO" id="GO:0015280">
    <property type="term" value="F:ligand-gated sodium channel activity"/>
    <property type="evidence" value="ECO:0007669"/>
    <property type="project" value="TreeGrafter"/>
</dbReference>
<evidence type="ECO:0000313" key="14">
    <source>
        <dbReference type="RefSeq" id="XP_028132047.1"/>
    </source>
</evidence>
<dbReference type="InterPro" id="IPR001873">
    <property type="entry name" value="ENaC"/>
</dbReference>
<dbReference type="Gene3D" id="1.10.287.770">
    <property type="entry name" value="YojJ-like"/>
    <property type="match status" value="1"/>
</dbReference>
<keyword evidence="8 12" id="KW-0406">Ion transport</keyword>
<keyword evidence="4 12" id="KW-0894">Sodium channel</keyword>
<evidence type="ECO:0000256" key="12">
    <source>
        <dbReference type="RuleBase" id="RU000679"/>
    </source>
</evidence>
<dbReference type="FunCoup" id="A0A6P7FB67">
    <property type="interactions" value="17"/>
</dbReference>
<evidence type="ECO:0000256" key="6">
    <source>
        <dbReference type="ARBA" id="ARBA00022989"/>
    </source>
</evidence>
<comment type="similarity">
    <text evidence="2 12">Belongs to the amiloride-sensitive sodium channel (TC 1.A.6) family.</text>
</comment>
<sequence>MHKYLNKDLSGKKLQSVSKSKKYSILRLMGKMLKTDSIIRPRRIQASTVNYLDNNNFKNGVQPVYRLPDAPDLKVNIANFGNKGHIPGSNRSRKEQTKSITGKVLLELEHYCDKTTLHGLRYVGDTSLTVCERVFWLLSFSVAIAFAAYYISNIYQKWNSSPVIISFSPFDAQLKSIPFPSVTICNMNQAKKTEVNKIKADGNPLDMKLLDDICNGNDSNHNNYTEQYDWTMLRNFLIRVGNSCSDMLKACKWSSDKKSCEDLFNNDLTDEGLCCSFNRLPPTKIFRNPNDISLLNQTYPENVYDWNPEIGFSNLEDYDDENMVPKRPLGAGAHLGLSILLDAQVDEYYCSSTSSIGFKVIISNPIETPKMADFGTLLSPGVEARFSIKPSVREASANLRSVPIKKRQCYFANERRLVYYRSYTQTNCNLECQSNYTYEKCKCIPYYLPRNKSIKACGRRDRECSQDAKENMEKINGNGTSCSCLPGCFELVFTDMKSFGQLSKVLNITTFGDDVVINTTYLMRDMAVVHFFFSNSQFSKLVKDELYGFTEILSNVGGLLGLCMGFSFLSVVEILYFITIKRLCCWIRGKRKNNQKIEMLFNSGVSKYPFMK</sequence>
<dbReference type="RefSeq" id="XP_028132047.1">
    <property type="nucleotide sequence ID" value="XM_028276246.1"/>
</dbReference>
<dbReference type="PRINTS" id="PR01078">
    <property type="entry name" value="AMINACHANNEL"/>
</dbReference>
<dbReference type="OrthoDB" id="6021021at2759"/>
<reference evidence="14" key="1">
    <citation type="submission" date="2025-08" db="UniProtKB">
        <authorList>
            <consortium name="RefSeq"/>
        </authorList>
    </citation>
    <scope>IDENTIFICATION</scope>
    <source>
        <tissue evidence="14">Whole insect</tissue>
    </source>
</reference>
<keyword evidence="11 12" id="KW-0407">Ion channel</keyword>
<evidence type="ECO:0000256" key="3">
    <source>
        <dbReference type="ARBA" id="ARBA00022448"/>
    </source>
</evidence>
<feature type="transmembrane region" description="Helical" evidence="13">
    <location>
        <begin position="134"/>
        <end position="152"/>
    </location>
</feature>
<accession>A0A6P7FB67</accession>
<dbReference type="Gene3D" id="2.60.470.10">
    <property type="entry name" value="Acid-sensing ion channels like domains"/>
    <property type="match status" value="1"/>
</dbReference>
<evidence type="ECO:0000256" key="1">
    <source>
        <dbReference type="ARBA" id="ARBA00004141"/>
    </source>
</evidence>
<dbReference type="GO" id="GO:0005886">
    <property type="term" value="C:plasma membrane"/>
    <property type="evidence" value="ECO:0007669"/>
    <property type="project" value="TreeGrafter"/>
</dbReference>
<keyword evidence="7" id="KW-0915">Sodium</keyword>
<organism evidence="14">
    <name type="scientific">Diabrotica virgifera virgifera</name>
    <name type="common">western corn rootworm</name>
    <dbReference type="NCBI Taxonomy" id="50390"/>
    <lineage>
        <taxon>Eukaryota</taxon>
        <taxon>Metazoa</taxon>
        <taxon>Ecdysozoa</taxon>
        <taxon>Arthropoda</taxon>
        <taxon>Hexapoda</taxon>
        <taxon>Insecta</taxon>
        <taxon>Pterygota</taxon>
        <taxon>Neoptera</taxon>
        <taxon>Endopterygota</taxon>
        <taxon>Coleoptera</taxon>
        <taxon>Polyphaga</taxon>
        <taxon>Cucujiformia</taxon>
        <taxon>Chrysomeloidea</taxon>
        <taxon>Chrysomelidae</taxon>
        <taxon>Galerucinae</taxon>
        <taxon>Diabroticina</taxon>
        <taxon>Diabroticites</taxon>
        <taxon>Diabrotica</taxon>
    </lineage>
</organism>
<dbReference type="PANTHER" id="PTHR11690">
    <property type="entry name" value="AMILORIDE-SENSITIVE SODIUM CHANNEL-RELATED"/>
    <property type="match status" value="1"/>
</dbReference>
<dbReference type="PANTHER" id="PTHR11690:SF243">
    <property type="entry name" value="PICKPOCKET 12-RELATED"/>
    <property type="match status" value="1"/>
</dbReference>
<keyword evidence="9 13" id="KW-0472">Membrane</keyword>
<gene>
    <name evidence="14" type="primary">LOC114327572</name>
</gene>
<proteinExistence type="inferred from homology"/>
<evidence type="ECO:0000256" key="10">
    <source>
        <dbReference type="ARBA" id="ARBA00023201"/>
    </source>
</evidence>
<evidence type="ECO:0000256" key="4">
    <source>
        <dbReference type="ARBA" id="ARBA00022461"/>
    </source>
</evidence>
<evidence type="ECO:0000256" key="11">
    <source>
        <dbReference type="ARBA" id="ARBA00023303"/>
    </source>
</evidence>
<keyword evidence="5 12" id="KW-0812">Transmembrane</keyword>
<keyword evidence="6 13" id="KW-1133">Transmembrane helix</keyword>
<dbReference type="InParanoid" id="A0A6P7FB67"/>
<name>A0A6P7FB67_DIAVI</name>
<evidence type="ECO:0000256" key="9">
    <source>
        <dbReference type="ARBA" id="ARBA00023136"/>
    </source>
</evidence>
<keyword evidence="10 12" id="KW-0739">Sodium transport</keyword>
<dbReference type="KEGG" id="dvv:114327572"/>
<evidence type="ECO:0000256" key="7">
    <source>
        <dbReference type="ARBA" id="ARBA00023053"/>
    </source>
</evidence>
<dbReference type="AlphaFoldDB" id="A0A6P7FB67"/>
<keyword evidence="3 12" id="KW-0813">Transport</keyword>